<keyword evidence="10" id="KW-1185">Reference proteome</keyword>
<evidence type="ECO:0000259" key="8">
    <source>
        <dbReference type="PROSITE" id="PS50110"/>
    </source>
</evidence>
<dbReference type="SMART" id="SM00448">
    <property type="entry name" value="REC"/>
    <property type="match status" value="1"/>
</dbReference>
<dbReference type="SUPFAM" id="SSF46894">
    <property type="entry name" value="C-terminal effector domain of the bipartite response regulators"/>
    <property type="match status" value="1"/>
</dbReference>
<feature type="domain" description="Response regulatory" evidence="8">
    <location>
        <begin position="3"/>
        <end position="118"/>
    </location>
</feature>
<dbReference type="CDD" id="cd06170">
    <property type="entry name" value="LuxR_C_like"/>
    <property type="match status" value="1"/>
</dbReference>
<dbReference type="GO" id="GO:0000160">
    <property type="term" value="P:phosphorelay signal transduction system"/>
    <property type="evidence" value="ECO:0007669"/>
    <property type="project" value="InterPro"/>
</dbReference>
<dbReference type="GO" id="GO:0003677">
    <property type="term" value="F:DNA binding"/>
    <property type="evidence" value="ECO:0007669"/>
    <property type="project" value="UniProtKB-KW"/>
</dbReference>
<dbReference type="EMBL" id="VDGI01000001">
    <property type="protein sequence ID" value="TQR21662.1"/>
    <property type="molecule type" value="Genomic_DNA"/>
</dbReference>
<evidence type="ECO:0000256" key="4">
    <source>
        <dbReference type="ARBA" id="ARBA00023125"/>
    </source>
</evidence>
<dbReference type="GO" id="GO:0006355">
    <property type="term" value="P:regulation of DNA-templated transcription"/>
    <property type="evidence" value="ECO:0007669"/>
    <property type="project" value="InterPro"/>
</dbReference>
<dbReference type="Proteomes" id="UP000316626">
    <property type="component" value="Unassembled WGS sequence"/>
</dbReference>
<evidence type="ECO:0000256" key="6">
    <source>
        <dbReference type="PROSITE-ProRule" id="PRU00169"/>
    </source>
</evidence>
<dbReference type="PANTHER" id="PTHR43214:SF1">
    <property type="entry name" value="TRANSCRIPTIONAL REGULATORY PROTEIN COMA"/>
    <property type="match status" value="1"/>
</dbReference>
<evidence type="ECO:0000256" key="5">
    <source>
        <dbReference type="ARBA" id="ARBA00023163"/>
    </source>
</evidence>
<comment type="caution">
    <text evidence="9">The sequence shown here is derived from an EMBL/GenBank/DDBJ whole genome shotgun (WGS) entry which is preliminary data.</text>
</comment>
<evidence type="ECO:0000256" key="3">
    <source>
        <dbReference type="ARBA" id="ARBA00023015"/>
    </source>
</evidence>
<dbReference type="InterPro" id="IPR058245">
    <property type="entry name" value="NreC/VraR/RcsB-like_REC"/>
</dbReference>
<dbReference type="InterPro" id="IPR001789">
    <property type="entry name" value="Sig_transdc_resp-reg_receiver"/>
</dbReference>
<dbReference type="InterPro" id="IPR016032">
    <property type="entry name" value="Sig_transdc_resp-reg_C-effctor"/>
</dbReference>
<dbReference type="AlphaFoldDB" id="A0A544TW35"/>
<dbReference type="InterPro" id="IPR039420">
    <property type="entry name" value="WalR-like"/>
</dbReference>
<protein>
    <submittedName>
        <fullName evidence="9">Response regulator transcription factor</fullName>
    </submittedName>
</protein>
<name>A0A544TW35_9BACI</name>
<evidence type="ECO:0000256" key="2">
    <source>
        <dbReference type="ARBA" id="ARBA00022553"/>
    </source>
</evidence>
<dbReference type="RefSeq" id="WP_142640787.1">
    <property type="nucleotide sequence ID" value="NZ_VDGI01000001.1"/>
</dbReference>
<keyword evidence="2 6" id="KW-0597">Phosphoprotein</keyword>
<keyword evidence="4" id="KW-0238">DNA-binding</keyword>
<feature type="domain" description="HTH luxR-type" evidence="7">
    <location>
        <begin position="148"/>
        <end position="209"/>
    </location>
</feature>
<dbReference type="CDD" id="cd17535">
    <property type="entry name" value="REC_NarL-like"/>
    <property type="match status" value="1"/>
</dbReference>
<proteinExistence type="predicted"/>
<keyword evidence="3" id="KW-0805">Transcription regulation</keyword>
<dbReference type="SUPFAM" id="SSF52172">
    <property type="entry name" value="CheY-like"/>
    <property type="match status" value="1"/>
</dbReference>
<accession>A0A544TW35</accession>
<dbReference type="InterPro" id="IPR000792">
    <property type="entry name" value="Tscrpt_reg_LuxR_C"/>
</dbReference>
<organism evidence="9 10">
    <name type="scientific">Psychrobacillus vulpis</name>
    <dbReference type="NCBI Taxonomy" id="2325572"/>
    <lineage>
        <taxon>Bacteria</taxon>
        <taxon>Bacillati</taxon>
        <taxon>Bacillota</taxon>
        <taxon>Bacilli</taxon>
        <taxon>Bacillales</taxon>
        <taxon>Bacillaceae</taxon>
        <taxon>Psychrobacillus</taxon>
    </lineage>
</organism>
<keyword evidence="5" id="KW-0804">Transcription</keyword>
<evidence type="ECO:0000256" key="1">
    <source>
        <dbReference type="ARBA" id="ARBA00004496"/>
    </source>
</evidence>
<evidence type="ECO:0000313" key="9">
    <source>
        <dbReference type="EMBL" id="TQR21662.1"/>
    </source>
</evidence>
<evidence type="ECO:0000313" key="10">
    <source>
        <dbReference type="Proteomes" id="UP000316626"/>
    </source>
</evidence>
<dbReference type="PANTHER" id="PTHR43214">
    <property type="entry name" value="TWO-COMPONENT RESPONSE REGULATOR"/>
    <property type="match status" value="1"/>
</dbReference>
<dbReference type="Pfam" id="PF00072">
    <property type="entry name" value="Response_reg"/>
    <property type="match status" value="1"/>
</dbReference>
<dbReference type="Pfam" id="PF00196">
    <property type="entry name" value="GerE"/>
    <property type="match status" value="1"/>
</dbReference>
<sequence>MIELLIVDDHPSVSEGTKALINQEKDMNVTVITNSLAVMSHLKQKSYDVYLLDIYMPELNGLELLKMIREKEPASIILIYTGFDIDLHYNLLVESNVSGFLSKTASREQIVTAIRCALREEVVLPVSLLRQLRRIDVPKAKLNFPLVNVRLTDKEQAVLKEVDKGSTNKEIAILLCMSQRTIEHHLTKIFSKLGVESRMEAVLKAKEHQLLKK</sequence>
<dbReference type="PROSITE" id="PS50110">
    <property type="entry name" value="RESPONSE_REGULATORY"/>
    <property type="match status" value="1"/>
</dbReference>
<feature type="modified residue" description="4-aspartylphosphate" evidence="6">
    <location>
        <position position="53"/>
    </location>
</feature>
<comment type="subcellular location">
    <subcellularLocation>
        <location evidence="1">Cytoplasm</location>
    </subcellularLocation>
</comment>
<dbReference type="InterPro" id="IPR011006">
    <property type="entry name" value="CheY-like_superfamily"/>
</dbReference>
<dbReference type="OrthoDB" id="118459at2"/>
<gene>
    <name evidence="9" type="ORF">FG384_01520</name>
</gene>
<dbReference type="Gene3D" id="3.40.50.2300">
    <property type="match status" value="1"/>
</dbReference>
<dbReference type="SMART" id="SM00421">
    <property type="entry name" value="HTH_LUXR"/>
    <property type="match status" value="1"/>
</dbReference>
<dbReference type="GO" id="GO:0005737">
    <property type="term" value="C:cytoplasm"/>
    <property type="evidence" value="ECO:0007669"/>
    <property type="project" value="UniProtKB-SubCell"/>
</dbReference>
<dbReference type="PROSITE" id="PS50043">
    <property type="entry name" value="HTH_LUXR_2"/>
    <property type="match status" value="1"/>
</dbReference>
<dbReference type="PRINTS" id="PR00038">
    <property type="entry name" value="HTHLUXR"/>
</dbReference>
<evidence type="ECO:0000259" key="7">
    <source>
        <dbReference type="PROSITE" id="PS50043"/>
    </source>
</evidence>
<reference evidence="9 10" key="1">
    <citation type="submission" date="2019-06" db="EMBL/GenBank/DDBJ databases">
        <title>Psychrobacillus vulpis sp. nov., a new species isolated from feces of a red fox that inhabits in The Tablas de Daimiel Natural Park, Albacete, Spain.</title>
        <authorList>
            <person name="Rodriguez M."/>
            <person name="Reina J.C."/>
            <person name="Bejar V."/>
            <person name="Llamas I."/>
        </authorList>
    </citation>
    <scope>NUCLEOTIDE SEQUENCE [LARGE SCALE GENOMIC DNA]</scope>
    <source>
        <strain evidence="9 10">Z8</strain>
    </source>
</reference>